<dbReference type="EMBL" id="JAPEUY010000014">
    <property type="protein sequence ID" value="KAJ4366462.1"/>
    <property type="molecule type" value="Genomic_DNA"/>
</dbReference>
<dbReference type="GO" id="GO:0003723">
    <property type="term" value="F:RNA binding"/>
    <property type="evidence" value="ECO:0007669"/>
    <property type="project" value="InterPro"/>
</dbReference>
<name>A0A9W8Y3J0_9PLEO</name>
<dbReference type="Proteomes" id="UP001140560">
    <property type="component" value="Unassembled WGS sequence"/>
</dbReference>
<evidence type="ECO:0000313" key="4">
    <source>
        <dbReference type="Proteomes" id="UP001140560"/>
    </source>
</evidence>
<feature type="compositionally biased region" description="Low complexity" evidence="1">
    <location>
        <begin position="137"/>
        <end position="148"/>
    </location>
</feature>
<proteinExistence type="predicted"/>
<evidence type="ECO:0000259" key="2">
    <source>
        <dbReference type="Pfam" id="PF00076"/>
    </source>
</evidence>
<comment type="caution">
    <text evidence="3">The sequence shown here is derived from an EMBL/GenBank/DDBJ whole genome shotgun (WGS) entry which is preliminary data.</text>
</comment>
<dbReference type="Pfam" id="PF00076">
    <property type="entry name" value="RRM_1"/>
    <property type="match status" value="1"/>
</dbReference>
<keyword evidence="4" id="KW-1185">Reference proteome</keyword>
<feature type="domain" description="RRM" evidence="2">
    <location>
        <begin position="249"/>
        <end position="277"/>
    </location>
</feature>
<protein>
    <submittedName>
        <fullName evidence="3">Multiple RNA-binding domain-containing protein 1</fullName>
    </submittedName>
</protein>
<dbReference type="InterPro" id="IPR000504">
    <property type="entry name" value="RRM_dom"/>
</dbReference>
<dbReference type="AlphaFoldDB" id="A0A9W8Y3J0"/>
<organism evidence="3 4">
    <name type="scientific">Neocucurbitaria cava</name>
    <dbReference type="NCBI Taxonomy" id="798079"/>
    <lineage>
        <taxon>Eukaryota</taxon>
        <taxon>Fungi</taxon>
        <taxon>Dikarya</taxon>
        <taxon>Ascomycota</taxon>
        <taxon>Pezizomycotina</taxon>
        <taxon>Dothideomycetes</taxon>
        <taxon>Pleosporomycetidae</taxon>
        <taxon>Pleosporales</taxon>
        <taxon>Pleosporineae</taxon>
        <taxon>Cucurbitariaceae</taxon>
        <taxon>Neocucurbitaria</taxon>
    </lineage>
</organism>
<evidence type="ECO:0000313" key="3">
    <source>
        <dbReference type="EMBL" id="KAJ4366462.1"/>
    </source>
</evidence>
<feature type="region of interest" description="Disordered" evidence="1">
    <location>
        <begin position="1"/>
        <end position="59"/>
    </location>
</feature>
<sequence>MESRAGLMCLKITDKELPKSRRQQKAEKAAPKNDEYIPPRKENDLKRKREEAEQDPKLKEFLDVYQAPSKTSIWANGETQGVDVNTSAEETVQAVAVPEPEDESDDEYQVIAKKPKTAPEPTAEAVDQASVPQDNPAMGVEEAAADAGDAMEDVQNEPAGEQGPVSDADWLRSRTNRVLELVEDDEVPPKAMHSDEPPPPQPKVVKHASPEATVDYVESQQQVEPPETQADDAAPSEEEENKIRETGRLYLRNLHFEVTEEELREQFSKHGALEEVSSAFSYLMKLPMQ</sequence>
<dbReference type="InterPro" id="IPR012677">
    <property type="entry name" value="Nucleotide-bd_a/b_plait_sf"/>
</dbReference>
<dbReference type="Gene3D" id="3.30.70.330">
    <property type="match status" value="1"/>
</dbReference>
<dbReference type="OrthoDB" id="439639at2759"/>
<feature type="compositionally biased region" description="Basic and acidic residues" evidence="1">
    <location>
        <begin position="12"/>
        <end position="59"/>
    </location>
</feature>
<feature type="region of interest" description="Disordered" evidence="1">
    <location>
        <begin position="113"/>
        <end position="245"/>
    </location>
</feature>
<reference evidence="3" key="1">
    <citation type="submission" date="2022-10" db="EMBL/GenBank/DDBJ databases">
        <title>Tapping the CABI collections for fungal endophytes: first genome assemblies for Collariella, Neodidymelliopsis, Ascochyta clinopodiicola, Didymella pomorum, Didymosphaeria variabile, Neocosmospora piperis and Neocucurbitaria cava.</title>
        <authorList>
            <person name="Hill R."/>
        </authorList>
    </citation>
    <scope>NUCLEOTIDE SEQUENCE</scope>
    <source>
        <strain evidence="3">IMI 356814</strain>
    </source>
</reference>
<dbReference type="SUPFAM" id="SSF54928">
    <property type="entry name" value="RNA-binding domain, RBD"/>
    <property type="match status" value="1"/>
</dbReference>
<accession>A0A9W8Y3J0</accession>
<evidence type="ECO:0000256" key="1">
    <source>
        <dbReference type="SAM" id="MobiDB-lite"/>
    </source>
</evidence>
<gene>
    <name evidence="3" type="primary">MRD1_1</name>
    <name evidence="3" type="ORF">N0V83_008098</name>
</gene>
<dbReference type="InterPro" id="IPR035979">
    <property type="entry name" value="RBD_domain_sf"/>
</dbReference>